<dbReference type="EMBL" id="FUZT01000035">
    <property type="protein sequence ID" value="SKC93000.1"/>
    <property type="molecule type" value="Genomic_DNA"/>
</dbReference>
<gene>
    <name evidence="1" type="ORF">SAMN02194393_05564</name>
</gene>
<protein>
    <submittedName>
        <fullName evidence="1">Uncharacterized protein</fullName>
    </submittedName>
</protein>
<proteinExistence type="predicted"/>
<accession>A0A1T5MXP8</accession>
<name>A0A1T5MXP8_9FIRM</name>
<reference evidence="1 2" key="1">
    <citation type="submission" date="2017-02" db="EMBL/GenBank/DDBJ databases">
        <authorList>
            <person name="Peterson S.W."/>
        </authorList>
    </citation>
    <scope>NUCLEOTIDE SEQUENCE [LARGE SCALE GENOMIC DNA]</scope>
    <source>
        <strain evidence="1 2">M1</strain>
    </source>
</reference>
<evidence type="ECO:0000313" key="2">
    <source>
        <dbReference type="Proteomes" id="UP000190285"/>
    </source>
</evidence>
<keyword evidence="2" id="KW-1185">Reference proteome</keyword>
<evidence type="ECO:0000313" key="1">
    <source>
        <dbReference type="EMBL" id="SKC93000.1"/>
    </source>
</evidence>
<organism evidence="1 2">
    <name type="scientific">Maledivibacter halophilus</name>
    <dbReference type="NCBI Taxonomy" id="36842"/>
    <lineage>
        <taxon>Bacteria</taxon>
        <taxon>Bacillati</taxon>
        <taxon>Bacillota</taxon>
        <taxon>Clostridia</taxon>
        <taxon>Peptostreptococcales</taxon>
        <taxon>Caminicellaceae</taxon>
        <taxon>Maledivibacter</taxon>
    </lineage>
</organism>
<dbReference type="AlphaFoldDB" id="A0A1T5MXP8"/>
<sequence length="42" mass="4877">MTYHTVDMTAIGQKPMVDAKGERDFKVYQKEFKAKVKVLKES</sequence>
<dbReference type="Proteomes" id="UP000190285">
    <property type="component" value="Unassembled WGS sequence"/>
</dbReference>
<dbReference type="RefSeq" id="WP_280175305.1">
    <property type="nucleotide sequence ID" value="NZ_FUZT01000035.1"/>
</dbReference>